<keyword evidence="3" id="KW-1185">Reference proteome</keyword>
<comment type="caution">
    <text evidence="2">The sequence shown here is derived from an EMBL/GenBank/DDBJ whole genome shotgun (WGS) entry which is preliminary data.</text>
</comment>
<dbReference type="OrthoDB" id="2858248at2"/>
<evidence type="ECO:0000313" key="3">
    <source>
        <dbReference type="Proteomes" id="UP000267430"/>
    </source>
</evidence>
<dbReference type="AlphaFoldDB" id="A0A433HPG2"/>
<reference evidence="2 3" key="1">
    <citation type="submission" date="2018-12" db="EMBL/GenBank/DDBJ databases">
        <title>Bacillus chawlae sp. nov., Bacillus glennii sp. nov., and Bacillus saganii sp. nov. Isolated from the Vehicle Assembly Building at Kennedy Space Center where the Viking Spacecraft were Assembled.</title>
        <authorList>
            <person name="Seuylemezian A."/>
            <person name="Vaishampayan P."/>
        </authorList>
    </citation>
    <scope>NUCLEOTIDE SEQUENCE [LARGE SCALE GENOMIC DNA]</scope>
    <source>
        <strain evidence="2 3">L5</strain>
    </source>
</reference>
<protein>
    <recommendedName>
        <fullName evidence="4">DUF4363 family protein</fullName>
    </recommendedName>
</protein>
<proteinExistence type="predicted"/>
<dbReference type="Proteomes" id="UP000267430">
    <property type="component" value="Unassembled WGS sequence"/>
</dbReference>
<name>A0A433HPG2_9BACI</name>
<evidence type="ECO:0000313" key="2">
    <source>
        <dbReference type="EMBL" id="RUQ30216.1"/>
    </source>
</evidence>
<dbReference type="EMBL" id="RYZZ01000007">
    <property type="protein sequence ID" value="RUQ30216.1"/>
    <property type="molecule type" value="Genomic_DNA"/>
</dbReference>
<feature type="region of interest" description="Disordered" evidence="1">
    <location>
        <begin position="16"/>
        <end position="50"/>
    </location>
</feature>
<accession>A0A433HPG2</accession>
<gene>
    <name evidence="2" type="ORF">ELQ35_07695</name>
</gene>
<dbReference type="RefSeq" id="WP_126864238.1">
    <property type="nucleotide sequence ID" value="NZ_JAUSTX010000001.1"/>
</dbReference>
<sequence>MNKYILPILIAGTFLGGCTPESDQSQPKGSAEDLETMQQTHAVDENGSENHADIVLGVNKVLAKIKELDTNKDDNTDAKSLNANGKQIEEEWDKIEKKVEKSFPEDYKNIEESLYPLIAELKKAEPDVAKVNEWSNQTKAKLDLFRMKAGQ</sequence>
<organism evidence="2 3">
    <name type="scientific">Peribacillus cavernae</name>
    <dbReference type="NCBI Taxonomy" id="1674310"/>
    <lineage>
        <taxon>Bacteria</taxon>
        <taxon>Bacillati</taxon>
        <taxon>Bacillota</taxon>
        <taxon>Bacilli</taxon>
        <taxon>Bacillales</taxon>
        <taxon>Bacillaceae</taxon>
        <taxon>Peribacillus</taxon>
    </lineage>
</organism>
<dbReference type="PROSITE" id="PS51257">
    <property type="entry name" value="PROKAR_LIPOPROTEIN"/>
    <property type="match status" value="1"/>
</dbReference>
<evidence type="ECO:0008006" key="4">
    <source>
        <dbReference type="Google" id="ProtNLM"/>
    </source>
</evidence>
<evidence type="ECO:0000256" key="1">
    <source>
        <dbReference type="SAM" id="MobiDB-lite"/>
    </source>
</evidence>